<proteinExistence type="inferred from homology"/>
<comment type="caution">
    <text evidence="5">The sequence shown here is derived from an EMBL/GenBank/DDBJ whole genome shotgun (WGS) entry which is preliminary data.</text>
</comment>
<organism evidence="5 6">
    <name type="scientific">Mesorhizobium zhangyense</name>
    <dbReference type="NCBI Taxonomy" id="1776730"/>
    <lineage>
        <taxon>Bacteria</taxon>
        <taxon>Pseudomonadati</taxon>
        <taxon>Pseudomonadota</taxon>
        <taxon>Alphaproteobacteria</taxon>
        <taxon>Hyphomicrobiales</taxon>
        <taxon>Phyllobacteriaceae</taxon>
        <taxon>Mesorhizobium</taxon>
    </lineage>
</organism>
<protein>
    <submittedName>
        <fullName evidence="5">ABC transporter substrate-binding protein</fullName>
    </submittedName>
</protein>
<keyword evidence="6" id="KW-1185">Reference proteome</keyword>
<evidence type="ECO:0000256" key="2">
    <source>
        <dbReference type="ARBA" id="ARBA00022729"/>
    </source>
</evidence>
<dbReference type="SUPFAM" id="SSF53822">
    <property type="entry name" value="Periplasmic binding protein-like I"/>
    <property type="match status" value="1"/>
</dbReference>
<sequence length="425" mass="45114">MITRRELLKNTAATGALVATSGLAMPAIAQGAKIKLGYVSPQTGPLAAFAEADKFIVDGFKSAAKSAGLDIEVIVKDSQSNPNRAAEVAKGLIVDDEVNIMLVASTPETTNPVATTCEAEDVPCISTAAPWQPWFIGQQGNPGDPSTWKPFNSAFHFFWGLEDVIAVYTNMWGQLDTNKKVGGLFPNDGDGNAWGDKAVGFPPVLEKGGYTLVDPGRYQNLTDDFSAQINAFKSDGSEIITGVMIPPDFTTFWNQAQQQGFKPKVASIGKAILFPQAVEALGKTGHNLSCEVWWSASHPFKSSLTGETAGQLAEGFTKSTGRPWTQPIGFVHALFEVAVDVLKRADPSDSAAVIEAIAATRLDTIVGRVAWDGANVPPFAAKNIAKTPLVGGQWRVKDAGGYELVIVDNKTAPHIPTGGQMEAIA</sequence>
<dbReference type="Gene3D" id="3.40.50.2300">
    <property type="match status" value="2"/>
</dbReference>
<dbReference type="EMBL" id="JAAKZG010000010">
    <property type="protein sequence ID" value="NGN43599.1"/>
    <property type="molecule type" value="Genomic_DNA"/>
</dbReference>
<reference evidence="5 6" key="1">
    <citation type="submission" date="2020-02" db="EMBL/GenBank/DDBJ databases">
        <title>Genome sequence of the type strain CGMCC 1.15528 of Mesorhizobium zhangyense.</title>
        <authorList>
            <person name="Gao J."/>
            <person name="Sun J."/>
        </authorList>
    </citation>
    <scope>NUCLEOTIDE SEQUENCE [LARGE SCALE GENOMIC DNA]</scope>
    <source>
        <strain evidence="5 6">CGMCC 1.15528</strain>
    </source>
</reference>
<dbReference type="NCBIfam" id="TIGR01409">
    <property type="entry name" value="TAT_signal_seq"/>
    <property type="match status" value="1"/>
</dbReference>
<accession>A0A7C9RAC0</accession>
<dbReference type="InterPro" id="IPR019546">
    <property type="entry name" value="TAT_signal_bac_arc"/>
</dbReference>
<keyword evidence="3" id="KW-0813">Transport</keyword>
<feature type="domain" description="Leucine-binding protein" evidence="4">
    <location>
        <begin position="33"/>
        <end position="375"/>
    </location>
</feature>
<dbReference type="Pfam" id="PF13458">
    <property type="entry name" value="Peripla_BP_6"/>
    <property type="match status" value="1"/>
</dbReference>
<dbReference type="Proteomes" id="UP000481252">
    <property type="component" value="Unassembled WGS sequence"/>
</dbReference>
<dbReference type="AlphaFoldDB" id="A0A7C9RAC0"/>
<keyword evidence="2" id="KW-0732">Signal</keyword>
<dbReference type="GO" id="GO:0006865">
    <property type="term" value="P:amino acid transport"/>
    <property type="evidence" value="ECO:0007669"/>
    <property type="project" value="UniProtKB-KW"/>
</dbReference>
<evidence type="ECO:0000313" key="6">
    <source>
        <dbReference type="Proteomes" id="UP000481252"/>
    </source>
</evidence>
<dbReference type="InterPro" id="IPR028081">
    <property type="entry name" value="Leu-bd"/>
</dbReference>
<evidence type="ECO:0000256" key="1">
    <source>
        <dbReference type="ARBA" id="ARBA00010062"/>
    </source>
</evidence>
<dbReference type="InterPro" id="IPR006311">
    <property type="entry name" value="TAT_signal"/>
</dbReference>
<evidence type="ECO:0000313" key="5">
    <source>
        <dbReference type="EMBL" id="NGN43599.1"/>
    </source>
</evidence>
<dbReference type="CDD" id="cd06337">
    <property type="entry name" value="PBP1_ABC_ligand_binding-like"/>
    <property type="match status" value="1"/>
</dbReference>
<comment type="similarity">
    <text evidence="1">Belongs to the leucine-binding protein family.</text>
</comment>
<name>A0A7C9RAC0_9HYPH</name>
<dbReference type="PROSITE" id="PS51318">
    <property type="entry name" value="TAT"/>
    <property type="match status" value="1"/>
</dbReference>
<dbReference type="PANTHER" id="PTHR30483:SF6">
    <property type="entry name" value="PERIPLASMIC BINDING PROTEIN OF ABC TRANSPORTER FOR NATURAL AMINO ACIDS"/>
    <property type="match status" value="1"/>
</dbReference>
<keyword evidence="3" id="KW-0029">Amino-acid transport</keyword>
<gene>
    <name evidence="5" type="ORF">G6N74_21250</name>
</gene>
<evidence type="ECO:0000259" key="4">
    <source>
        <dbReference type="Pfam" id="PF13458"/>
    </source>
</evidence>
<dbReference type="InterPro" id="IPR051010">
    <property type="entry name" value="BCAA_transport"/>
</dbReference>
<dbReference type="InterPro" id="IPR028082">
    <property type="entry name" value="Peripla_BP_I"/>
</dbReference>
<dbReference type="RefSeq" id="WP_165120015.1">
    <property type="nucleotide sequence ID" value="NZ_JAAKZG010000010.1"/>
</dbReference>
<evidence type="ECO:0000256" key="3">
    <source>
        <dbReference type="ARBA" id="ARBA00022970"/>
    </source>
</evidence>
<dbReference type="PANTHER" id="PTHR30483">
    <property type="entry name" value="LEUCINE-SPECIFIC-BINDING PROTEIN"/>
    <property type="match status" value="1"/>
</dbReference>